<dbReference type="SUPFAM" id="SSF52743">
    <property type="entry name" value="Subtilisin-like"/>
    <property type="match status" value="1"/>
</dbReference>
<dbReference type="RefSeq" id="WP_149400228.1">
    <property type="nucleotide sequence ID" value="NZ_BIXY01000007.1"/>
</dbReference>
<dbReference type="GO" id="GO:0006508">
    <property type="term" value="P:proteolysis"/>
    <property type="evidence" value="ECO:0007669"/>
    <property type="project" value="InterPro"/>
</dbReference>
<evidence type="ECO:0000313" key="2">
    <source>
        <dbReference type="Proteomes" id="UP000322530"/>
    </source>
</evidence>
<dbReference type="AlphaFoldDB" id="A0A5A5T712"/>
<reference evidence="1 2" key="1">
    <citation type="submission" date="2019-01" db="EMBL/GenBank/DDBJ databases">
        <title>Draft genome sequence of Dictyobacter sp. Uno17.</title>
        <authorList>
            <person name="Wang C.M."/>
            <person name="Zheng Y."/>
            <person name="Sakai Y."/>
            <person name="Abe K."/>
            <person name="Yokota A."/>
            <person name="Yabe S."/>
        </authorList>
    </citation>
    <scope>NUCLEOTIDE SEQUENCE [LARGE SCALE GENOMIC DNA]</scope>
    <source>
        <strain evidence="1 2">Uno17</strain>
    </source>
</reference>
<dbReference type="Gene3D" id="3.40.50.200">
    <property type="entry name" value="Peptidase S8/S53 domain"/>
    <property type="match status" value="1"/>
</dbReference>
<accession>A0A5A5T712</accession>
<dbReference type="OrthoDB" id="127592at2"/>
<comment type="caution">
    <text evidence="1">The sequence shown here is derived from an EMBL/GenBank/DDBJ whole genome shotgun (WGS) entry which is preliminary data.</text>
</comment>
<dbReference type="EMBL" id="BIXY01000007">
    <property type="protein sequence ID" value="GCF07192.1"/>
    <property type="molecule type" value="Genomic_DNA"/>
</dbReference>
<dbReference type="GO" id="GO:0004252">
    <property type="term" value="F:serine-type endopeptidase activity"/>
    <property type="evidence" value="ECO:0007669"/>
    <property type="project" value="InterPro"/>
</dbReference>
<gene>
    <name evidence="1" type="ORF">KDI_07560</name>
</gene>
<name>A0A5A5T712_9CHLR</name>
<keyword evidence="2" id="KW-1185">Reference proteome</keyword>
<dbReference type="Proteomes" id="UP000322530">
    <property type="component" value="Unassembled WGS sequence"/>
</dbReference>
<sequence length="207" mass="22439">MQERTISNRISYVAFACAILLTLVLEGTYAQKAAAQTLSHVNPHSVTIHPHHIFAGTITDTGTFSCQSNTAAIRCYGPQQIRQAYSIQPLLNRGVTGKNQTIVILDAYSAPSIASDLHAFDKRFGLNDPKLNIIAGEGSLTPWDPTDPLQTNWAGEIALDVEWSHVVAPDATTGWGSPIVSKFVPLLVAFTGGPHLHDYDRQVASIH</sequence>
<dbReference type="InterPro" id="IPR036852">
    <property type="entry name" value="Peptidase_S8/S53_dom_sf"/>
</dbReference>
<protein>
    <submittedName>
        <fullName evidence="1">Uncharacterized protein</fullName>
    </submittedName>
</protein>
<proteinExistence type="predicted"/>
<organism evidence="1 2">
    <name type="scientific">Dictyobacter arantiisoli</name>
    <dbReference type="NCBI Taxonomy" id="2014874"/>
    <lineage>
        <taxon>Bacteria</taxon>
        <taxon>Bacillati</taxon>
        <taxon>Chloroflexota</taxon>
        <taxon>Ktedonobacteria</taxon>
        <taxon>Ktedonobacterales</taxon>
        <taxon>Dictyobacteraceae</taxon>
        <taxon>Dictyobacter</taxon>
    </lineage>
</organism>
<evidence type="ECO:0000313" key="1">
    <source>
        <dbReference type="EMBL" id="GCF07192.1"/>
    </source>
</evidence>